<dbReference type="Pfam" id="PF02934">
    <property type="entry name" value="GatB_N"/>
    <property type="match status" value="1"/>
</dbReference>
<dbReference type="InterPro" id="IPR018027">
    <property type="entry name" value="Asn/Gln_amidotransferase"/>
</dbReference>
<dbReference type="NCBIfam" id="TIGR00133">
    <property type="entry name" value="gatB"/>
    <property type="match status" value="1"/>
</dbReference>
<evidence type="ECO:0000256" key="3">
    <source>
        <dbReference type="ARBA" id="ARBA00016923"/>
    </source>
</evidence>
<comment type="caution">
    <text evidence="13">The sequence shown here is derived from an EMBL/GenBank/DDBJ whole genome shotgun (WGS) entry which is preliminary data.</text>
</comment>
<evidence type="ECO:0000256" key="1">
    <source>
        <dbReference type="ARBA" id="ARBA00005306"/>
    </source>
</evidence>
<evidence type="ECO:0000256" key="4">
    <source>
        <dbReference type="ARBA" id="ARBA00022598"/>
    </source>
</evidence>
<comment type="similarity">
    <text evidence="1 11">Belongs to the GatB/GatE family. GatB subfamily.</text>
</comment>
<dbReference type="InterPro" id="IPR004413">
    <property type="entry name" value="GatB"/>
</dbReference>
<evidence type="ECO:0000256" key="6">
    <source>
        <dbReference type="ARBA" id="ARBA00022840"/>
    </source>
</evidence>
<gene>
    <name evidence="11 13" type="primary">gatB</name>
    <name evidence="13" type="ORF">OKJ48_17870</name>
</gene>
<dbReference type="EMBL" id="JAOZYB010000124">
    <property type="protein sequence ID" value="MEB3962102.1"/>
    <property type="molecule type" value="Genomic_DNA"/>
</dbReference>
<comment type="function">
    <text evidence="8 11">Allows the formation of correctly charged Asn-tRNA(Asn) or Gln-tRNA(Gln) through the transamidation of misacylated Asp-tRNA(Asn) or Glu-tRNA(Gln) in organisms which lack either or both of asparaginyl-tRNA or glutaminyl-tRNA synthetases. The reaction takes place in the presence of glutamine and ATP through an activated phospho-Asp-tRNA(Asn) or phospho-Glu-tRNA(Gln).</text>
</comment>
<dbReference type="InterPro" id="IPR006075">
    <property type="entry name" value="Asn/Gln-tRNA_Trfase_suB/E_cat"/>
</dbReference>
<dbReference type="SUPFAM" id="SSF89095">
    <property type="entry name" value="GatB/YqeY motif"/>
    <property type="match status" value="1"/>
</dbReference>
<comment type="catalytic activity">
    <reaction evidence="9 11">
        <text>L-aspartyl-tRNA(Asn) + L-glutamine + ATP + H2O = L-asparaginyl-tRNA(Asn) + L-glutamate + ADP + phosphate + 2 H(+)</text>
        <dbReference type="Rhea" id="RHEA:14513"/>
        <dbReference type="Rhea" id="RHEA-COMP:9674"/>
        <dbReference type="Rhea" id="RHEA-COMP:9677"/>
        <dbReference type="ChEBI" id="CHEBI:15377"/>
        <dbReference type="ChEBI" id="CHEBI:15378"/>
        <dbReference type="ChEBI" id="CHEBI:29985"/>
        <dbReference type="ChEBI" id="CHEBI:30616"/>
        <dbReference type="ChEBI" id="CHEBI:43474"/>
        <dbReference type="ChEBI" id="CHEBI:58359"/>
        <dbReference type="ChEBI" id="CHEBI:78515"/>
        <dbReference type="ChEBI" id="CHEBI:78516"/>
        <dbReference type="ChEBI" id="CHEBI:456216"/>
    </reaction>
</comment>
<dbReference type="PANTHER" id="PTHR11659:SF0">
    <property type="entry name" value="GLUTAMYL-TRNA(GLN) AMIDOTRANSFERASE SUBUNIT B, MITOCHONDRIAL"/>
    <property type="match status" value="1"/>
</dbReference>
<evidence type="ECO:0000259" key="12">
    <source>
        <dbReference type="SMART" id="SM00845"/>
    </source>
</evidence>
<dbReference type="HAMAP" id="MF_00121">
    <property type="entry name" value="GatB"/>
    <property type="match status" value="1"/>
</dbReference>
<comment type="catalytic activity">
    <reaction evidence="10 11">
        <text>L-glutamyl-tRNA(Gln) + L-glutamine + ATP + H2O = L-glutaminyl-tRNA(Gln) + L-glutamate + ADP + phosphate + H(+)</text>
        <dbReference type="Rhea" id="RHEA:17521"/>
        <dbReference type="Rhea" id="RHEA-COMP:9681"/>
        <dbReference type="Rhea" id="RHEA-COMP:9684"/>
        <dbReference type="ChEBI" id="CHEBI:15377"/>
        <dbReference type="ChEBI" id="CHEBI:15378"/>
        <dbReference type="ChEBI" id="CHEBI:29985"/>
        <dbReference type="ChEBI" id="CHEBI:30616"/>
        <dbReference type="ChEBI" id="CHEBI:43474"/>
        <dbReference type="ChEBI" id="CHEBI:58359"/>
        <dbReference type="ChEBI" id="CHEBI:78520"/>
        <dbReference type="ChEBI" id="CHEBI:78521"/>
        <dbReference type="ChEBI" id="CHEBI:456216"/>
    </reaction>
</comment>
<dbReference type="Pfam" id="PF02637">
    <property type="entry name" value="GatB_Yqey"/>
    <property type="match status" value="1"/>
</dbReference>
<keyword evidence="6 11" id="KW-0067">ATP-binding</keyword>
<dbReference type="InterPro" id="IPR017959">
    <property type="entry name" value="Asn/Gln-tRNA_amidoTrfase_suB/E"/>
</dbReference>
<organism evidence="13 14">
    <name type="scientific">Streptomyces kunmingensis</name>
    <dbReference type="NCBI Taxonomy" id="68225"/>
    <lineage>
        <taxon>Bacteria</taxon>
        <taxon>Bacillati</taxon>
        <taxon>Actinomycetota</taxon>
        <taxon>Actinomycetes</taxon>
        <taxon>Kitasatosporales</taxon>
        <taxon>Streptomycetaceae</taxon>
        <taxon>Streptomyces</taxon>
    </lineage>
</organism>
<dbReference type="InterPro" id="IPR023168">
    <property type="entry name" value="GatB_Yqey_C_2"/>
</dbReference>
<dbReference type="NCBIfam" id="NF004013">
    <property type="entry name" value="PRK05477.1-3"/>
    <property type="match status" value="1"/>
</dbReference>
<dbReference type="EC" id="6.3.5.-" evidence="11"/>
<keyword evidence="7 11" id="KW-0648">Protein biosynthesis</keyword>
<evidence type="ECO:0000313" key="14">
    <source>
        <dbReference type="Proteomes" id="UP001352223"/>
    </source>
</evidence>
<evidence type="ECO:0000313" key="13">
    <source>
        <dbReference type="EMBL" id="MEB3962102.1"/>
    </source>
</evidence>
<dbReference type="NCBIfam" id="NF004014">
    <property type="entry name" value="PRK05477.1-4"/>
    <property type="match status" value="1"/>
</dbReference>
<evidence type="ECO:0000256" key="7">
    <source>
        <dbReference type="ARBA" id="ARBA00022917"/>
    </source>
</evidence>
<evidence type="ECO:0000256" key="2">
    <source>
        <dbReference type="ARBA" id="ARBA00011123"/>
    </source>
</evidence>
<dbReference type="InterPro" id="IPR017958">
    <property type="entry name" value="Gln-tRNA_amidoTrfase_suB_CS"/>
</dbReference>
<name>A0ABU6CD76_9ACTN</name>
<dbReference type="RefSeq" id="WP_324769536.1">
    <property type="nucleotide sequence ID" value="NZ_BAAATS010000019.1"/>
</dbReference>
<evidence type="ECO:0000256" key="11">
    <source>
        <dbReference type="HAMAP-Rule" id="MF_00121"/>
    </source>
</evidence>
<reference evidence="13 14" key="1">
    <citation type="submission" date="2022-10" db="EMBL/GenBank/DDBJ databases">
        <authorList>
            <person name="Xie J."/>
            <person name="Shen N."/>
        </authorList>
    </citation>
    <scope>NUCLEOTIDE SEQUENCE [LARGE SCALE GENOMIC DNA]</scope>
    <source>
        <strain evidence="13 14">DSM 41681</strain>
    </source>
</reference>
<evidence type="ECO:0000256" key="8">
    <source>
        <dbReference type="ARBA" id="ARBA00024799"/>
    </source>
</evidence>
<protein>
    <recommendedName>
        <fullName evidence="3 11">Aspartyl/glutamyl-tRNA(Asn/Gln) amidotransferase subunit B</fullName>
        <shortName evidence="11">Asp/Glu-ADT subunit B</shortName>
        <ecNumber evidence="11">6.3.5.-</ecNumber>
    </recommendedName>
</protein>
<dbReference type="PANTHER" id="PTHR11659">
    <property type="entry name" value="GLUTAMYL-TRNA GLN AMIDOTRANSFERASE SUBUNIT B MITOCHONDRIAL AND PROKARYOTIC PET112-RELATED"/>
    <property type="match status" value="1"/>
</dbReference>
<keyword evidence="5 11" id="KW-0547">Nucleotide-binding</keyword>
<accession>A0ABU6CD76</accession>
<dbReference type="PROSITE" id="PS01234">
    <property type="entry name" value="GATB"/>
    <property type="match status" value="1"/>
</dbReference>
<feature type="domain" description="Asn/Gln amidotransferase" evidence="12">
    <location>
        <begin position="352"/>
        <end position="499"/>
    </location>
</feature>
<dbReference type="InterPro" id="IPR003789">
    <property type="entry name" value="Asn/Gln_tRNA_amidoTrase-B-like"/>
</dbReference>
<dbReference type="Gene3D" id="1.10.10.410">
    <property type="match status" value="1"/>
</dbReference>
<sequence>MTATTDLVSYEEALATYDPVMGLEVHVELGTKTKMFCGCSTELKQDANSQTCPTCLGLPGALPVVNEIGVESAIKIGLALHCEIAEWCRFARKNYFYPDMPKNFQTSQYDEPIAFNGYLDVQLEDGEVFRVEIERAHMEEDTGKSTHVGGATGRIQGASHSLLDYNRAGIPLIEIVTKPIEGAGERAPEVAKAYVAELREVIKALDVSEARMDKGQMRCDVNLSLRPHGREEFGTRSETKNVNSLRSVERAARFEIQRHAAVLNDGGTIVQETRHFHEEDGSTTSGRIKDNAEDYRYFPEPDLVPVAPSREWVEALRAELPELPLAQRNRLIEEWGITAHDMQSIRNAGAIGPIVATINAGADAASARKWWMGELARGANEQGVDLGALPITPEQVARVSELVAKGDLNDKLARQVIDGVLKGEGTPDEVVDKRGLKVVSDEGALSTAVDEAIAGNAGIVAKIQSGKVAAAGALVGAVMKATRGQADAARVKELILEKLGVSEG</sequence>
<evidence type="ECO:0000256" key="5">
    <source>
        <dbReference type="ARBA" id="ARBA00022741"/>
    </source>
</evidence>
<keyword evidence="14" id="KW-1185">Reference proteome</keyword>
<evidence type="ECO:0000256" key="10">
    <source>
        <dbReference type="ARBA" id="ARBA00047913"/>
    </source>
</evidence>
<dbReference type="NCBIfam" id="NF004012">
    <property type="entry name" value="PRK05477.1-2"/>
    <property type="match status" value="1"/>
</dbReference>
<dbReference type="SMART" id="SM00845">
    <property type="entry name" value="GatB_Yqey"/>
    <property type="match status" value="1"/>
</dbReference>
<comment type="subunit">
    <text evidence="2 11">Heterotrimer of A, B and C subunits.</text>
</comment>
<dbReference type="InterPro" id="IPR014746">
    <property type="entry name" value="Gln_synth/guanido_kin_cat_dom"/>
</dbReference>
<proteinExistence type="inferred from homology"/>
<dbReference type="Proteomes" id="UP001352223">
    <property type="component" value="Unassembled WGS sequence"/>
</dbReference>
<dbReference type="SUPFAM" id="SSF55931">
    <property type="entry name" value="Glutamine synthetase/guanido kinase"/>
    <property type="match status" value="1"/>
</dbReference>
<keyword evidence="4 11" id="KW-0436">Ligase</keyword>
<evidence type="ECO:0000256" key="9">
    <source>
        <dbReference type="ARBA" id="ARBA00047380"/>
    </source>
</evidence>